<reference evidence="2" key="1">
    <citation type="journal article" date="2019" name="Int. J. Syst. Evol. Microbiol.">
        <title>The Global Catalogue of Microorganisms (GCM) 10K type strain sequencing project: providing services to taxonomists for standard genome sequencing and annotation.</title>
        <authorList>
            <consortium name="The Broad Institute Genomics Platform"/>
            <consortium name="The Broad Institute Genome Sequencing Center for Infectious Disease"/>
            <person name="Wu L."/>
            <person name="Ma J."/>
        </authorList>
    </citation>
    <scope>NUCLEOTIDE SEQUENCE [LARGE SCALE GENOMIC DNA]</scope>
    <source>
        <strain evidence="2">KCTC 3913</strain>
    </source>
</reference>
<sequence>MNSNAFIRKLEKAISDEWTAYYFYRELKSKTNNPLYVEFIEHAKKDEKEHYEMFQYLHYLLTGEYYEHKKEKVEFATFKEGVLKALKDELEAAEFYRDMLFELPSQQAYQPLFIAMTDEMEHSTRFSTIYNSLK</sequence>
<comment type="caution">
    <text evidence="1">The sequence shown here is derived from an EMBL/GenBank/DDBJ whole genome shotgun (WGS) entry which is preliminary data.</text>
</comment>
<accession>A0ABW5RSW4</accession>
<keyword evidence="2" id="KW-1185">Reference proteome</keyword>
<proteinExistence type="predicted"/>
<dbReference type="InterPro" id="IPR012347">
    <property type="entry name" value="Ferritin-like"/>
</dbReference>
<dbReference type="EMBL" id="JBHUMF010000023">
    <property type="protein sequence ID" value="MFD2681069.1"/>
    <property type="molecule type" value="Genomic_DNA"/>
</dbReference>
<dbReference type="SUPFAM" id="SSF47240">
    <property type="entry name" value="Ferritin-like"/>
    <property type="match status" value="1"/>
</dbReference>
<dbReference type="RefSeq" id="WP_377934957.1">
    <property type="nucleotide sequence ID" value="NZ_JBHUMF010000023.1"/>
</dbReference>
<evidence type="ECO:0000313" key="2">
    <source>
        <dbReference type="Proteomes" id="UP001597506"/>
    </source>
</evidence>
<protein>
    <submittedName>
        <fullName evidence="1">Ferritin-like domain-containing protein</fullName>
    </submittedName>
</protein>
<dbReference type="CDD" id="cd00657">
    <property type="entry name" value="Ferritin_like"/>
    <property type="match status" value="1"/>
</dbReference>
<evidence type="ECO:0000313" key="1">
    <source>
        <dbReference type="EMBL" id="MFD2681069.1"/>
    </source>
</evidence>
<dbReference type="InterPro" id="IPR009078">
    <property type="entry name" value="Ferritin-like_SF"/>
</dbReference>
<dbReference type="Gene3D" id="1.20.1260.10">
    <property type="match status" value="1"/>
</dbReference>
<gene>
    <name evidence="1" type="ORF">ACFSUL_09960</name>
</gene>
<organism evidence="1 2">
    <name type="scientific">Bacillus seohaeanensis</name>
    <dbReference type="NCBI Taxonomy" id="284580"/>
    <lineage>
        <taxon>Bacteria</taxon>
        <taxon>Bacillati</taxon>
        <taxon>Bacillota</taxon>
        <taxon>Bacilli</taxon>
        <taxon>Bacillales</taxon>
        <taxon>Bacillaceae</taxon>
        <taxon>Bacillus</taxon>
    </lineage>
</organism>
<name>A0ABW5RSW4_9BACI</name>
<dbReference type="Proteomes" id="UP001597506">
    <property type="component" value="Unassembled WGS sequence"/>
</dbReference>